<dbReference type="AlphaFoldDB" id="A0AAW0F376"/>
<name>A0AAW0F376_9TRYP</name>
<evidence type="ECO:0000313" key="3">
    <source>
        <dbReference type="Proteomes" id="UP001430356"/>
    </source>
</evidence>
<sequence length="460" mass="50133">MEKVLLTNAKNVRAVYAGQSLSLFMNLHHAADVVSMCGDSAVEDLPVTLNLSLRRLHDDRTALSSLAAPHRLSVQAQRSDGVARDVVRFAMDGVHGLKVTVDISTFPNLSRLLTQGDAAATEHTLIDEFWKINGSFGLSMQLRAKAHAEWPPLETAHGGDSSDAGLPATPRGRAGDGYASTEVMSMQEEYTTRHTSASQSTILRGRRSSVYNGSAPRSQLNGPLFLDQALFPIVRILFVPQLYEVPILPVSVVLRNMTVQVGVARARVARSGKVSRLVERDRSVRENITVLERVAASSSALDAESRARLHGHDAICIAFNAHARPSSMTQGTAIIVARAQRLVVEDYTFEALVTTQRIKGETEESVRSAIHAYKSESGNASILDVDVDAAVDFISDRFAYMRDVPAMEAIDFFFMMWNVFRDLMHSEAASDPVDSGLDGDAHDDGGGDGEDRMNSILDDL</sequence>
<organism evidence="2 3">
    <name type="scientific">Novymonas esmeraldas</name>
    <dbReference type="NCBI Taxonomy" id="1808958"/>
    <lineage>
        <taxon>Eukaryota</taxon>
        <taxon>Discoba</taxon>
        <taxon>Euglenozoa</taxon>
        <taxon>Kinetoplastea</taxon>
        <taxon>Metakinetoplastina</taxon>
        <taxon>Trypanosomatida</taxon>
        <taxon>Trypanosomatidae</taxon>
        <taxon>Novymonas</taxon>
    </lineage>
</organism>
<dbReference type="Proteomes" id="UP001430356">
    <property type="component" value="Unassembled WGS sequence"/>
</dbReference>
<comment type="caution">
    <text evidence="2">The sequence shown here is derived from an EMBL/GenBank/DDBJ whole genome shotgun (WGS) entry which is preliminary data.</text>
</comment>
<protein>
    <submittedName>
        <fullName evidence="2">Uncharacterized protein</fullName>
    </submittedName>
</protein>
<reference evidence="2 3" key="1">
    <citation type="journal article" date="2021" name="MBio">
        <title>A New Model Trypanosomatid, Novymonas esmeraldas: Genomic Perception of Its 'Candidatus Pandoraea novymonadis' Endosymbiont.</title>
        <authorList>
            <person name="Zakharova A."/>
            <person name="Saura A."/>
            <person name="Butenko A."/>
            <person name="Podesvova L."/>
            <person name="Warmusova S."/>
            <person name="Kostygov A.Y."/>
            <person name="Nenarokova A."/>
            <person name="Lukes J."/>
            <person name="Opperdoes F.R."/>
            <person name="Yurchenko V."/>
        </authorList>
    </citation>
    <scope>NUCLEOTIDE SEQUENCE [LARGE SCALE GENOMIC DNA]</scope>
    <source>
        <strain evidence="2 3">E262AT.01</strain>
    </source>
</reference>
<evidence type="ECO:0000313" key="2">
    <source>
        <dbReference type="EMBL" id="KAK7201032.1"/>
    </source>
</evidence>
<feature type="compositionally biased region" description="Basic and acidic residues" evidence="1">
    <location>
        <begin position="439"/>
        <end position="453"/>
    </location>
</feature>
<accession>A0AAW0F376</accession>
<feature type="region of interest" description="Disordered" evidence="1">
    <location>
        <begin position="431"/>
        <end position="460"/>
    </location>
</feature>
<gene>
    <name evidence="2" type="ORF">NESM_000163000</name>
</gene>
<feature type="region of interest" description="Disordered" evidence="1">
    <location>
        <begin position="152"/>
        <end position="177"/>
    </location>
</feature>
<dbReference type="EMBL" id="JAECZO010000010">
    <property type="protein sequence ID" value="KAK7201032.1"/>
    <property type="molecule type" value="Genomic_DNA"/>
</dbReference>
<evidence type="ECO:0000256" key="1">
    <source>
        <dbReference type="SAM" id="MobiDB-lite"/>
    </source>
</evidence>
<proteinExistence type="predicted"/>
<keyword evidence="3" id="KW-1185">Reference proteome</keyword>